<dbReference type="OrthoDB" id="3788513at2"/>
<evidence type="ECO:0000313" key="2">
    <source>
        <dbReference type="Proteomes" id="UP000463857"/>
    </source>
</evidence>
<dbReference type="AlphaFoldDB" id="A0A7L4YLX9"/>
<proteinExistence type="predicted"/>
<dbReference type="RefSeq" id="WP_159544608.1">
    <property type="nucleotide sequence ID" value="NZ_CP047156.1"/>
</dbReference>
<dbReference type="GO" id="GO:0070063">
    <property type="term" value="F:RNA polymerase binding"/>
    <property type="evidence" value="ECO:0007669"/>
    <property type="project" value="InterPro"/>
</dbReference>
<organism evidence="1 2">
    <name type="scientific">Epidermidibacterium keratini</name>
    <dbReference type="NCBI Taxonomy" id="1891644"/>
    <lineage>
        <taxon>Bacteria</taxon>
        <taxon>Bacillati</taxon>
        <taxon>Actinomycetota</taxon>
        <taxon>Actinomycetes</taxon>
        <taxon>Sporichthyales</taxon>
        <taxon>Sporichthyaceae</taxon>
        <taxon>Epidermidibacterium</taxon>
    </lineage>
</organism>
<dbReference type="Proteomes" id="UP000463857">
    <property type="component" value="Chromosome"/>
</dbReference>
<evidence type="ECO:0008006" key="3">
    <source>
        <dbReference type="Google" id="ProtNLM"/>
    </source>
</evidence>
<sequence length="154" mass="16400">MSTTMDQQQKNRVRDALLADARAELQSSVESVEGEHAAAEVVEDTSTSVDDVSHADEAGDLAGLFEDSASRQTERVAQIEGIDFTVRDTVGVGSVVEIDGQRYVVGVVATPFDADGVSYEGISEDSPLYQAIEGKSAGDEFTINDTKQKLTLVA</sequence>
<dbReference type="InParanoid" id="A0A7L4YLX9"/>
<reference evidence="1 2" key="1">
    <citation type="journal article" date="2018" name="Int. J. Syst. Evol. Microbiol.">
        <title>Epidermidibacterium keratini gen. nov., sp. nov., a member of the family Sporichthyaceae, isolated from keratin epidermis.</title>
        <authorList>
            <person name="Lee D.G."/>
            <person name="Trujillo M.E."/>
            <person name="Kang S."/>
            <person name="Nam J.J."/>
            <person name="Kim Y.J."/>
        </authorList>
    </citation>
    <scope>NUCLEOTIDE SEQUENCE [LARGE SCALE GENOMIC DNA]</scope>
    <source>
        <strain evidence="1 2">EPI-7</strain>
    </source>
</reference>
<dbReference type="EMBL" id="CP047156">
    <property type="protein sequence ID" value="QHC00281.1"/>
    <property type="molecule type" value="Genomic_DNA"/>
</dbReference>
<dbReference type="KEGG" id="eke:EK0264_08300"/>
<keyword evidence="2" id="KW-1185">Reference proteome</keyword>
<name>A0A7L4YLX9_9ACTN</name>
<gene>
    <name evidence="1" type="ORF">EK0264_08300</name>
</gene>
<accession>A0A7L4YLX9</accession>
<evidence type="ECO:0000313" key="1">
    <source>
        <dbReference type="EMBL" id="QHC00281.1"/>
    </source>
</evidence>
<protein>
    <recommendedName>
        <fullName evidence="3">Transcription elongation factor GreA</fullName>
    </recommendedName>
</protein>